<feature type="domain" description="Zn(2)-C6 fungal-type" evidence="2">
    <location>
        <begin position="36"/>
        <end position="66"/>
    </location>
</feature>
<dbReference type="OrthoDB" id="416217at2759"/>
<protein>
    <recommendedName>
        <fullName evidence="2">Zn(2)-C6 fungal-type domain-containing protein</fullName>
    </recommendedName>
</protein>
<dbReference type="PROSITE" id="PS00463">
    <property type="entry name" value="ZN2_CY6_FUNGAL_1"/>
    <property type="match status" value="1"/>
</dbReference>
<dbReference type="Pfam" id="PF00172">
    <property type="entry name" value="Zn_clus"/>
    <property type="match status" value="1"/>
</dbReference>
<dbReference type="GO" id="GO:0001228">
    <property type="term" value="F:DNA-binding transcription activator activity, RNA polymerase II-specific"/>
    <property type="evidence" value="ECO:0007669"/>
    <property type="project" value="TreeGrafter"/>
</dbReference>
<dbReference type="CDD" id="cd00067">
    <property type="entry name" value="GAL4"/>
    <property type="match status" value="1"/>
</dbReference>
<dbReference type="AlphaFoldDB" id="A0A6A7AKV2"/>
<sequence>MTPEPNFQVLTLVSGAPSLYARPYRSRRAHKKTATGCLTCRAKRVKCDEIRPVCAKCRRNSRSCSYSIKVCSPEQADKLAIASPLADPLGAVTLSTNPTWDCLGNGTPTIHLLQHCLAHWNEIFHLPRDQRLLSMSAANPLVERTFLAVTACHLRHVSPGALQHRIADHYQQSLVLSHLRKLLTTPQEKLVQSDSDAVMLCATLLNVITFALPDSQSATANDPKSSWVFETHDECLGWLDLQIGLRPLLLSMSTYFDATIDFLGPIFFGPDRATWEFKKMAQAVDLIPQTWIDFFGFQDLTTQREGSCDQVGNVFRAPVLILAQLRNAEARPGNVYKSIQFLMKFHKECRALLRERDDRAMWLFGYWLGLLCRFEKIWWCKKRARRDYAAICMWLRERPLSQRPGDEGRAWQKMMAELEDLSPSSPNSLTCC</sequence>
<dbReference type="PANTHER" id="PTHR47784">
    <property type="entry name" value="STEROL UPTAKE CONTROL PROTEIN 2"/>
    <property type="match status" value="1"/>
</dbReference>
<dbReference type="GO" id="GO:0008270">
    <property type="term" value="F:zinc ion binding"/>
    <property type="evidence" value="ECO:0007669"/>
    <property type="project" value="InterPro"/>
</dbReference>
<evidence type="ECO:0000259" key="2">
    <source>
        <dbReference type="PROSITE" id="PS50048"/>
    </source>
</evidence>
<dbReference type="PANTHER" id="PTHR47784:SF9">
    <property type="entry name" value="ZN(II)2CYS6 TRANSCRIPTION FACTOR (EUROFUNG)"/>
    <property type="match status" value="1"/>
</dbReference>
<dbReference type="InterPro" id="IPR021858">
    <property type="entry name" value="Fun_TF"/>
</dbReference>
<dbReference type="EMBL" id="MU006216">
    <property type="protein sequence ID" value="KAF2833886.1"/>
    <property type="molecule type" value="Genomic_DNA"/>
</dbReference>
<dbReference type="Gene3D" id="4.10.240.10">
    <property type="entry name" value="Zn(2)-C6 fungal-type DNA-binding domain"/>
    <property type="match status" value="1"/>
</dbReference>
<dbReference type="InterPro" id="IPR053157">
    <property type="entry name" value="Sterol_Uptake_Regulator"/>
</dbReference>
<dbReference type="InterPro" id="IPR036864">
    <property type="entry name" value="Zn2-C6_fun-type_DNA-bd_sf"/>
</dbReference>
<gene>
    <name evidence="3" type="ORF">CC86DRAFT_16255</name>
</gene>
<keyword evidence="4" id="KW-1185">Reference proteome</keyword>
<reference evidence="3" key="1">
    <citation type="journal article" date="2020" name="Stud. Mycol.">
        <title>101 Dothideomycetes genomes: a test case for predicting lifestyles and emergence of pathogens.</title>
        <authorList>
            <person name="Haridas S."/>
            <person name="Albert R."/>
            <person name="Binder M."/>
            <person name="Bloem J."/>
            <person name="Labutti K."/>
            <person name="Salamov A."/>
            <person name="Andreopoulos B."/>
            <person name="Baker S."/>
            <person name="Barry K."/>
            <person name="Bills G."/>
            <person name="Bluhm B."/>
            <person name="Cannon C."/>
            <person name="Castanera R."/>
            <person name="Culley D."/>
            <person name="Daum C."/>
            <person name="Ezra D."/>
            <person name="Gonzalez J."/>
            <person name="Henrissat B."/>
            <person name="Kuo A."/>
            <person name="Liang C."/>
            <person name="Lipzen A."/>
            <person name="Lutzoni F."/>
            <person name="Magnuson J."/>
            <person name="Mondo S."/>
            <person name="Nolan M."/>
            <person name="Ohm R."/>
            <person name="Pangilinan J."/>
            <person name="Park H.-J."/>
            <person name="Ramirez L."/>
            <person name="Alfaro M."/>
            <person name="Sun H."/>
            <person name="Tritt A."/>
            <person name="Yoshinaga Y."/>
            <person name="Zwiers L.-H."/>
            <person name="Turgeon B."/>
            <person name="Goodwin S."/>
            <person name="Spatafora J."/>
            <person name="Crous P."/>
            <person name="Grigoriev I."/>
        </authorList>
    </citation>
    <scope>NUCLEOTIDE SEQUENCE</scope>
    <source>
        <strain evidence="3">CBS 113818</strain>
    </source>
</reference>
<keyword evidence="1" id="KW-0539">Nucleus</keyword>
<evidence type="ECO:0000313" key="3">
    <source>
        <dbReference type="EMBL" id="KAF2833886.1"/>
    </source>
</evidence>
<dbReference type="InterPro" id="IPR001138">
    <property type="entry name" value="Zn2Cys6_DnaBD"/>
</dbReference>
<accession>A0A6A7AKV2</accession>
<dbReference type="Proteomes" id="UP000799424">
    <property type="component" value="Unassembled WGS sequence"/>
</dbReference>
<dbReference type="PROSITE" id="PS50048">
    <property type="entry name" value="ZN2_CY6_FUNGAL_2"/>
    <property type="match status" value="1"/>
</dbReference>
<evidence type="ECO:0000256" key="1">
    <source>
        <dbReference type="ARBA" id="ARBA00023242"/>
    </source>
</evidence>
<dbReference type="SMART" id="SM00066">
    <property type="entry name" value="GAL4"/>
    <property type="match status" value="1"/>
</dbReference>
<organism evidence="3 4">
    <name type="scientific">Ophiobolus disseminans</name>
    <dbReference type="NCBI Taxonomy" id="1469910"/>
    <lineage>
        <taxon>Eukaryota</taxon>
        <taxon>Fungi</taxon>
        <taxon>Dikarya</taxon>
        <taxon>Ascomycota</taxon>
        <taxon>Pezizomycotina</taxon>
        <taxon>Dothideomycetes</taxon>
        <taxon>Pleosporomycetidae</taxon>
        <taxon>Pleosporales</taxon>
        <taxon>Pleosporineae</taxon>
        <taxon>Phaeosphaeriaceae</taxon>
        <taxon>Ophiobolus</taxon>
    </lineage>
</organism>
<dbReference type="Pfam" id="PF11951">
    <property type="entry name" value="Fungal_trans_2"/>
    <property type="match status" value="1"/>
</dbReference>
<proteinExistence type="predicted"/>
<dbReference type="SUPFAM" id="SSF57701">
    <property type="entry name" value="Zn2/Cys6 DNA-binding domain"/>
    <property type="match status" value="1"/>
</dbReference>
<evidence type="ECO:0000313" key="4">
    <source>
        <dbReference type="Proteomes" id="UP000799424"/>
    </source>
</evidence>
<name>A0A6A7AKV2_9PLEO</name>